<dbReference type="OrthoDB" id="1036397at2"/>
<evidence type="ECO:0000313" key="1">
    <source>
        <dbReference type="EMBL" id="PST82558.1"/>
    </source>
</evidence>
<dbReference type="AlphaFoldDB" id="A0A2T3HJD2"/>
<evidence type="ECO:0000313" key="2">
    <source>
        <dbReference type="Proteomes" id="UP000240912"/>
    </source>
</evidence>
<dbReference type="EMBL" id="PYLS01000005">
    <property type="protein sequence ID" value="PST82558.1"/>
    <property type="molecule type" value="Genomic_DNA"/>
</dbReference>
<keyword evidence="2" id="KW-1185">Reference proteome</keyword>
<dbReference type="Proteomes" id="UP000240912">
    <property type="component" value="Unassembled WGS sequence"/>
</dbReference>
<proteinExistence type="predicted"/>
<name>A0A2T3HJD2_9SPHI</name>
<dbReference type="RefSeq" id="WP_107214817.1">
    <property type="nucleotide sequence ID" value="NZ_KZ686269.1"/>
</dbReference>
<gene>
    <name evidence="1" type="ORF">C7T94_07760</name>
</gene>
<reference evidence="1 2" key="1">
    <citation type="submission" date="2018-03" db="EMBL/GenBank/DDBJ databases">
        <authorList>
            <person name="Keele B.F."/>
        </authorList>
    </citation>
    <scope>NUCLEOTIDE SEQUENCE [LARGE SCALE GENOMIC DNA]</scope>
    <source>
        <strain evidence="1 2">YL28-9</strain>
    </source>
</reference>
<protein>
    <submittedName>
        <fullName evidence="1">Uncharacterized protein</fullName>
    </submittedName>
</protein>
<accession>A0A2T3HJD2</accession>
<sequence>MVQIFKTNVKKRKQAQLIVLLLQRQFPSLAVNFDLEDCDRILRVQGDDICCQSIISEMQLFGYACEHYPG</sequence>
<comment type="caution">
    <text evidence="1">The sequence shown here is derived from an EMBL/GenBank/DDBJ whole genome shotgun (WGS) entry which is preliminary data.</text>
</comment>
<organism evidence="1 2">
    <name type="scientific">Pedobacter yulinensis</name>
    <dbReference type="NCBI Taxonomy" id="2126353"/>
    <lineage>
        <taxon>Bacteria</taxon>
        <taxon>Pseudomonadati</taxon>
        <taxon>Bacteroidota</taxon>
        <taxon>Sphingobacteriia</taxon>
        <taxon>Sphingobacteriales</taxon>
        <taxon>Sphingobacteriaceae</taxon>
        <taxon>Pedobacter</taxon>
    </lineage>
</organism>